<evidence type="ECO:0000256" key="1">
    <source>
        <dbReference type="SAM" id="MobiDB-lite"/>
    </source>
</evidence>
<dbReference type="AlphaFoldDB" id="A0A8T8LL01"/>
<sequence length="188" mass="21135">MRGPDEKPFDPAVSPLFVNAIREELRRVADERRGEPRPCPNCGSDARRKNGYQNEPKTVARLVTADGIEDVGVDVQQYECLDCGRSFQGDLSALFYEGCAYAKPVVDLCLFHAADESPTDCERTLRRQYGLQVNRDTVARYVDRFDAADGHAIDIAGHRYSLAFLSFLFGDDEGDEPHFVIQRSTALW</sequence>
<dbReference type="EMBL" id="CP073695">
    <property type="protein sequence ID" value="QUO47151.1"/>
    <property type="molecule type" value="Genomic_DNA"/>
</dbReference>
<organism evidence="2 3">
    <name type="scientific">Halorubrum ruber</name>
    <dbReference type="NCBI Taxonomy" id="2982524"/>
    <lineage>
        <taxon>Archaea</taxon>
        <taxon>Methanobacteriati</taxon>
        <taxon>Methanobacteriota</taxon>
        <taxon>Stenosarchaea group</taxon>
        <taxon>Halobacteria</taxon>
        <taxon>Halobacteriales</taxon>
        <taxon>Haloferacaceae</taxon>
        <taxon>Halorubrum</taxon>
    </lineage>
</organism>
<dbReference type="KEGG" id="hss:J7656_11235"/>
<dbReference type="Proteomes" id="UP000679341">
    <property type="component" value="Chromosome"/>
</dbReference>
<protein>
    <submittedName>
        <fullName evidence="2">IS1 family transposase</fullName>
    </submittedName>
</protein>
<gene>
    <name evidence="2" type="ORF">J7656_11235</name>
</gene>
<dbReference type="GeneID" id="64828121"/>
<reference evidence="2 3" key="1">
    <citation type="submission" date="2021-03" db="EMBL/GenBank/DDBJ databases">
        <title>Halorubrum sodomense MBLA0099, Whole genome shotgun sequencing.</title>
        <authorList>
            <person name="Seo M.-J."/>
            <person name="Cho E.-S."/>
            <person name="Hwang C.Y."/>
        </authorList>
    </citation>
    <scope>NUCLEOTIDE SEQUENCE [LARGE SCALE GENOMIC DNA]</scope>
    <source>
        <strain evidence="2 3">MBLA0099</strain>
    </source>
</reference>
<feature type="region of interest" description="Disordered" evidence="1">
    <location>
        <begin position="29"/>
        <end position="54"/>
    </location>
</feature>
<dbReference type="RefSeq" id="WP_017342788.1">
    <property type="nucleotide sequence ID" value="NZ_CP073695.1"/>
</dbReference>
<proteinExistence type="predicted"/>
<dbReference type="OrthoDB" id="319025at2157"/>
<name>A0A8T8LL01_9EURY</name>
<evidence type="ECO:0000313" key="2">
    <source>
        <dbReference type="EMBL" id="QUO47151.1"/>
    </source>
</evidence>
<keyword evidence="3" id="KW-1185">Reference proteome</keyword>
<evidence type="ECO:0000313" key="3">
    <source>
        <dbReference type="Proteomes" id="UP000679341"/>
    </source>
</evidence>
<accession>A0A8T8LL01</accession>